<accession>A0A5C5SEL1</accession>
<dbReference type="PROSITE" id="PS00449">
    <property type="entry name" value="ATPASE_A"/>
    <property type="match status" value="1"/>
</dbReference>
<evidence type="ECO:0000313" key="13">
    <source>
        <dbReference type="EMBL" id="TWS98730.1"/>
    </source>
</evidence>
<keyword evidence="6 11" id="KW-0375">Hydrogen ion transport</keyword>
<gene>
    <name evidence="11 13" type="primary">atpB</name>
    <name evidence="13" type="ORF">FRX57_00445</name>
</gene>
<keyword evidence="4 11" id="KW-0138">CF(0)</keyword>
<dbReference type="GO" id="GO:0046933">
    <property type="term" value="F:proton-transporting ATP synthase activity, rotational mechanism"/>
    <property type="evidence" value="ECO:0007669"/>
    <property type="project" value="UniProtKB-UniRule"/>
</dbReference>
<dbReference type="Proteomes" id="UP000317430">
    <property type="component" value="Unassembled WGS sequence"/>
</dbReference>
<sequence>METLLNPSVTLFGITFDLTILAMSLITVLAVFGLVYWGSRQMRLKPSGKQNVIEWLYDFVRETISPKLGKYTENYSLFFFVIFLFLVVANNLGLLVKIETEHFNLWTSPTSVFAVDLTLSVIVALMCHVEGIRKNGIKGYLTGFLSPYPAMLPMNLLEEVTNILSLALRLFGNIYVGEVMTTLILQMKNLNIALAPVAFALNMLWAGFSMFISCIQAYVFIILASTYLGNKLNAGEED</sequence>
<keyword evidence="9 11" id="KW-0472">Membrane</keyword>
<dbReference type="Pfam" id="PF00119">
    <property type="entry name" value="ATP-synt_A"/>
    <property type="match status" value="1"/>
</dbReference>
<keyword evidence="8 11" id="KW-0406">Ion transport</keyword>
<protein>
    <recommendedName>
        <fullName evidence="11 12">ATP synthase subunit a</fullName>
    </recommendedName>
    <alternativeName>
        <fullName evidence="11">ATP synthase F0 sector subunit a</fullName>
    </alternativeName>
    <alternativeName>
        <fullName evidence="11">F-ATPase subunit 6</fullName>
    </alternativeName>
</protein>
<comment type="subcellular location">
    <subcellularLocation>
        <location evidence="11 12">Cell membrane</location>
        <topology evidence="11 12">Multi-pass membrane protein</topology>
    </subcellularLocation>
    <subcellularLocation>
        <location evidence="1">Membrane</location>
        <topology evidence="1">Multi-pass membrane protein</topology>
    </subcellularLocation>
</comment>
<evidence type="ECO:0000313" key="14">
    <source>
        <dbReference type="Proteomes" id="UP000317430"/>
    </source>
</evidence>
<comment type="similarity">
    <text evidence="2 11 12">Belongs to the ATPase A chain family.</text>
</comment>
<evidence type="ECO:0000256" key="4">
    <source>
        <dbReference type="ARBA" id="ARBA00022547"/>
    </source>
</evidence>
<keyword evidence="5 11" id="KW-0812">Transmembrane</keyword>
<evidence type="ECO:0000256" key="12">
    <source>
        <dbReference type="RuleBase" id="RU000483"/>
    </source>
</evidence>
<dbReference type="NCBIfam" id="NF004479">
    <property type="entry name" value="PRK05815.1-4"/>
    <property type="match status" value="1"/>
</dbReference>
<keyword evidence="10 11" id="KW-0066">ATP synthesis</keyword>
<dbReference type="PANTHER" id="PTHR42823:SF3">
    <property type="entry name" value="ATP SYNTHASE SUBUNIT A, CHLOROPLASTIC"/>
    <property type="match status" value="1"/>
</dbReference>
<feature type="transmembrane region" description="Helical" evidence="11">
    <location>
        <begin position="108"/>
        <end position="127"/>
    </location>
</feature>
<proteinExistence type="inferred from homology"/>
<evidence type="ECO:0000256" key="3">
    <source>
        <dbReference type="ARBA" id="ARBA00022448"/>
    </source>
</evidence>
<dbReference type="PANTHER" id="PTHR42823">
    <property type="entry name" value="ATP SYNTHASE SUBUNIT A, CHLOROPLASTIC"/>
    <property type="match status" value="1"/>
</dbReference>
<dbReference type="InterPro" id="IPR035908">
    <property type="entry name" value="F0_ATP_A_sf"/>
</dbReference>
<feature type="transmembrane region" description="Helical" evidence="11">
    <location>
        <begin position="163"/>
        <end position="185"/>
    </location>
</feature>
<dbReference type="GO" id="GO:0045259">
    <property type="term" value="C:proton-transporting ATP synthase complex"/>
    <property type="evidence" value="ECO:0007669"/>
    <property type="project" value="UniProtKB-KW"/>
</dbReference>
<evidence type="ECO:0000256" key="5">
    <source>
        <dbReference type="ARBA" id="ARBA00022692"/>
    </source>
</evidence>
<comment type="caution">
    <text evidence="13">The sequence shown here is derived from an EMBL/GenBank/DDBJ whole genome shotgun (WGS) entry which is preliminary data.</text>
</comment>
<evidence type="ECO:0000256" key="7">
    <source>
        <dbReference type="ARBA" id="ARBA00022989"/>
    </source>
</evidence>
<organism evidence="13 14">
    <name type="scientific">Streptococcus cuniculipharyngis</name>
    <dbReference type="NCBI Taxonomy" id="1562651"/>
    <lineage>
        <taxon>Bacteria</taxon>
        <taxon>Bacillati</taxon>
        <taxon>Bacillota</taxon>
        <taxon>Bacilli</taxon>
        <taxon>Lactobacillales</taxon>
        <taxon>Streptococcaceae</taxon>
        <taxon>Streptococcus</taxon>
    </lineage>
</organism>
<dbReference type="InterPro" id="IPR023011">
    <property type="entry name" value="ATP_synth_F0_asu_AS"/>
</dbReference>
<evidence type="ECO:0000256" key="6">
    <source>
        <dbReference type="ARBA" id="ARBA00022781"/>
    </source>
</evidence>
<dbReference type="HAMAP" id="MF_01393">
    <property type="entry name" value="ATP_synth_a_bact"/>
    <property type="match status" value="1"/>
</dbReference>
<dbReference type="Gene3D" id="1.20.120.220">
    <property type="entry name" value="ATP synthase, F0 complex, subunit A"/>
    <property type="match status" value="1"/>
</dbReference>
<keyword evidence="14" id="KW-1185">Reference proteome</keyword>
<dbReference type="AlphaFoldDB" id="A0A5C5SEL1"/>
<feature type="transmembrane region" description="Helical" evidence="11">
    <location>
        <begin position="75"/>
        <end position="96"/>
    </location>
</feature>
<feature type="transmembrane region" description="Helical" evidence="11">
    <location>
        <begin position="12"/>
        <end position="37"/>
    </location>
</feature>
<dbReference type="GO" id="GO:0005886">
    <property type="term" value="C:plasma membrane"/>
    <property type="evidence" value="ECO:0007669"/>
    <property type="project" value="UniProtKB-SubCell"/>
</dbReference>
<dbReference type="NCBIfam" id="TIGR01131">
    <property type="entry name" value="ATP_synt_6_or_A"/>
    <property type="match status" value="1"/>
</dbReference>
<keyword evidence="3 11" id="KW-0813">Transport</keyword>
<evidence type="ECO:0000256" key="11">
    <source>
        <dbReference type="HAMAP-Rule" id="MF_01393"/>
    </source>
</evidence>
<evidence type="ECO:0000256" key="1">
    <source>
        <dbReference type="ARBA" id="ARBA00004141"/>
    </source>
</evidence>
<evidence type="ECO:0000256" key="2">
    <source>
        <dbReference type="ARBA" id="ARBA00006810"/>
    </source>
</evidence>
<dbReference type="RefSeq" id="WP_146565578.1">
    <property type="nucleotide sequence ID" value="NZ_VOHL01000001.1"/>
</dbReference>
<dbReference type="SUPFAM" id="SSF81336">
    <property type="entry name" value="F1F0 ATP synthase subunit A"/>
    <property type="match status" value="1"/>
</dbReference>
<dbReference type="PRINTS" id="PR00123">
    <property type="entry name" value="ATPASEA"/>
</dbReference>
<name>A0A5C5SEL1_9STRE</name>
<dbReference type="OrthoDB" id="9789241at2"/>
<evidence type="ECO:0000256" key="9">
    <source>
        <dbReference type="ARBA" id="ARBA00023136"/>
    </source>
</evidence>
<keyword evidence="11" id="KW-1003">Cell membrane</keyword>
<dbReference type="CDD" id="cd00310">
    <property type="entry name" value="ATP-synt_Fo_a_6"/>
    <property type="match status" value="1"/>
</dbReference>
<evidence type="ECO:0000256" key="8">
    <source>
        <dbReference type="ARBA" id="ARBA00023065"/>
    </source>
</evidence>
<dbReference type="EMBL" id="VOHL01000001">
    <property type="protein sequence ID" value="TWS98730.1"/>
    <property type="molecule type" value="Genomic_DNA"/>
</dbReference>
<comment type="function">
    <text evidence="11 12">Key component of the proton channel; it plays a direct role in the translocation of protons across the membrane.</text>
</comment>
<feature type="transmembrane region" description="Helical" evidence="11">
    <location>
        <begin position="197"/>
        <end position="223"/>
    </location>
</feature>
<dbReference type="InterPro" id="IPR000568">
    <property type="entry name" value="ATP_synth_F0_asu"/>
</dbReference>
<dbReference type="GO" id="GO:0042777">
    <property type="term" value="P:proton motive force-driven plasma membrane ATP synthesis"/>
    <property type="evidence" value="ECO:0007669"/>
    <property type="project" value="TreeGrafter"/>
</dbReference>
<keyword evidence="7 11" id="KW-1133">Transmembrane helix</keyword>
<reference evidence="13 14" key="1">
    <citation type="submission" date="2019-08" db="EMBL/GenBank/DDBJ databases">
        <authorList>
            <person name="Lei W."/>
        </authorList>
    </citation>
    <scope>NUCLEOTIDE SEQUENCE [LARGE SCALE GENOMIC DNA]</scope>
    <source>
        <strain evidence="13 14">CCUG 66496</strain>
    </source>
</reference>
<evidence type="ECO:0000256" key="10">
    <source>
        <dbReference type="ARBA" id="ARBA00023310"/>
    </source>
</evidence>
<dbReference type="InterPro" id="IPR045082">
    <property type="entry name" value="ATP_syn_F0_a_bact/chloroplast"/>
</dbReference>